<dbReference type="InterPro" id="IPR013096">
    <property type="entry name" value="Cupin_2"/>
</dbReference>
<feature type="region of interest" description="Disordered" evidence="1">
    <location>
        <begin position="23"/>
        <end position="46"/>
    </location>
</feature>
<accession>A0ABW4EYU5</accession>
<dbReference type="Gene3D" id="2.60.120.10">
    <property type="entry name" value="Jelly Rolls"/>
    <property type="match status" value="1"/>
</dbReference>
<dbReference type="RefSeq" id="WP_344719534.1">
    <property type="nucleotide sequence ID" value="NZ_BAAAUS010000004.1"/>
</dbReference>
<dbReference type="PROSITE" id="PS51257">
    <property type="entry name" value="PROKAR_LIPOPROTEIN"/>
    <property type="match status" value="1"/>
</dbReference>
<dbReference type="CDD" id="cd02234">
    <property type="entry name" value="cupin_BLR7677-like"/>
    <property type="match status" value="1"/>
</dbReference>
<evidence type="ECO:0000256" key="2">
    <source>
        <dbReference type="SAM" id="SignalP"/>
    </source>
</evidence>
<evidence type="ECO:0000313" key="5">
    <source>
        <dbReference type="Proteomes" id="UP001597114"/>
    </source>
</evidence>
<dbReference type="PANTHER" id="PTHR38599">
    <property type="entry name" value="CUPIN DOMAIN PROTEIN (AFU_ORTHOLOGUE AFUA_3G13620)"/>
    <property type="match status" value="1"/>
</dbReference>
<dbReference type="PANTHER" id="PTHR38599:SF1">
    <property type="entry name" value="CUPIN DOMAIN PROTEIN (AFU_ORTHOLOGUE AFUA_3G13620)"/>
    <property type="match status" value="1"/>
</dbReference>
<dbReference type="Pfam" id="PF07883">
    <property type="entry name" value="Cupin_2"/>
    <property type="match status" value="1"/>
</dbReference>
<evidence type="ECO:0000259" key="3">
    <source>
        <dbReference type="Pfam" id="PF07883"/>
    </source>
</evidence>
<evidence type="ECO:0000256" key="1">
    <source>
        <dbReference type="SAM" id="MobiDB-lite"/>
    </source>
</evidence>
<dbReference type="InterPro" id="IPR014710">
    <property type="entry name" value="RmlC-like_jellyroll"/>
</dbReference>
<dbReference type="Proteomes" id="UP001597114">
    <property type="component" value="Unassembled WGS sequence"/>
</dbReference>
<organism evidence="4 5">
    <name type="scientific">Pseudonocardia yunnanensis</name>
    <dbReference type="NCBI Taxonomy" id="58107"/>
    <lineage>
        <taxon>Bacteria</taxon>
        <taxon>Bacillati</taxon>
        <taxon>Actinomycetota</taxon>
        <taxon>Actinomycetes</taxon>
        <taxon>Pseudonocardiales</taxon>
        <taxon>Pseudonocardiaceae</taxon>
        <taxon>Pseudonocardia</taxon>
    </lineage>
</organism>
<evidence type="ECO:0000313" key="4">
    <source>
        <dbReference type="EMBL" id="MFD1519234.1"/>
    </source>
</evidence>
<keyword evidence="2" id="KW-0732">Signal</keyword>
<feature type="signal peptide" evidence="2">
    <location>
        <begin position="1"/>
        <end position="23"/>
    </location>
</feature>
<dbReference type="SUPFAM" id="SSF51182">
    <property type="entry name" value="RmlC-like cupins"/>
    <property type="match status" value="1"/>
</dbReference>
<sequence>MVKMGLVSVLAFSSVLACSSGQASNNAQAPSSAAHAPDSAHDQDGVRHTKAGTVTRLMTQELPDLPGKEGMIEIVDFAPGETSQVHRHNSDVFVYVLEGSVVTQLKGGSPQTVNTGGVFYESPTDVHIVSRNASETQPAKLAVFYVKAKGTPPTVILNDGDK</sequence>
<feature type="compositionally biased region" description="Low complexity" evidence="1">
    <location>
        <begin position="23"/>
        <end position="37"/>
    </location>
</feature>
<name>A0ABW4EYU5_9PSEU</name>
<dbReference type="EMBL" id="JBHUCO010000016">
    <property type="protein sequence ID" value="MFD1519234.1"/>
    <property type="molecule type" value="Genomic_DNA"/>
</dbReference>
<feature type="chain" id="PRO_5045890326" evidence="2">
    <location>
        <begin position="24"/>
        <end position="162"/>
    </location>
</feature>
<reference evidence="5" key="1">
    <citation type="journal article" date="2019" name="Int. J. Syst. Evol. Microbiol.">
        <title>The Global Catalogue of Microorganisms (GCM) 10K type strain sequencing project: providing services to taxonomists for standard genome sequencing and annotation.</title>
        <authorList>
            <consortium name="The Broad Institute Genomics Platform"/>
            <consortium name="The Broad Institute Genome Sequencing Center for Infectious Disease"/>
            <person name="Wu L."/>
            <person name="Ma J."/>
        </authorList>
    </citation>
    <scope>NUCLEOTIDE SEQUENCE [LARGE SCALE GENOMIC DNA]</scope>
    <source>
        <strain evidence="5">CCM 7043</strain>
    </source>
</reference>
<comment type="caution">
    <text evidence="4">The sequence shown here is derived from an EMBL/GenBank/DDBJ whole genome shotgun (WGS) entry which is preliminary data.</text>
</comment>
<keyword evidence="5" id="KW-1185">Reference proteome</keyword>
<gene>
    <name evidence="4" type="ORF">ACFSJD_17190</name>
</gene>
<dbReference type="InterPro" id="IPR011051">
    <property type="entry name" value="RmlC_Cupin_sf"/>
</dbReference>
<protein>
    <submittedName>
        <fullName evidence="4">Cupin domain-containing protein</fullName>
    </submittedName>
</protein>
<proteinExistence type="predicted"/>
<feature type="domain" description="Cupin type-2" evidence="3">
    <location>
        <begin position="74"/>
        <end position="143"/>
    </location>
</feature>